<dbReference type="GO" id="GO:0005975">
    <property type="term" value="P:carbohydrate metabolic process"/>
    <property type="evidence" value="ECO:0007669"/>
    <property type="project" value="InterPro"/>
</dbReference>
<name>A0A8S4NLQ4_OWEFU</name>
<feature type="binding site" evidence="2">
    <location>
        <position position="332"/>
    </location>
    <ligand>
        <name>Zn(2+)</name>
        <dbReference type="ChEBI" id="CHEBI:29105"/>
    </ligand>
</feature>
<dbReference type="PRINTS" id="PR01951">
    <property type="entry name" value="LANCEUKARYTE"/>
</dbReference>
<evidence type="ECO:0000313" key="3">
    <source>
        <dbReference type="EMBL" id="CAH1782538.1"/>
    </source>
</evidence>
<dbReference type="AlphaFoldDB" id="A0A8S4NLQ4"/>
<dbReference type="CDD" id="cd04794">
    <property type="entry name" value="euk_LANCL"/>
    <property type="match status" value="1"/>
</dbReference>
<evidence type="ECO:0008006" key="5">
    <source>
        <dbReference type="Google" id="ProtNLM"/>
    </source>
</evidence>
<proteinExistence type="inferred from homology"/>
<keyword evidence="4" id="KW-1185">Reference proteome</keyword>
<dbReference type="InterPro" id="IPR012341">
    <property type="entry name" value="6hp_glycosidase-like_sf"/>
</dbReference>
<dbReference type="GO" id="GO:0031179">
    <property type="term" value="P:peptide modification"/>
    <property type="evidence" value="ECO:0007669"/>
    <property type="project" value="InterPro"/>
</dbReference>
<dbReference type="OrthoDB" id="10257263at2759"/>
<dbReference type="SUPFAM" id="SSF158745">
    <property type="entry name" value="LanC-like"/>
    <property type="match status" value="1"/>
</dbReference>
<dbReference type="Proteomes" id="UP000749559">
    <property type="component" value="Unassembled WGS sequence"/>
</dbReference>
<comment type="similarity">
    <text evidence="1">Belongs to the LanC-like protein family.</text>
</comment>
<gene>
    <name evidence="3" type="ORF">OFUS_LOCUS8975</name>
</gene>
<dbReference type="PRINTS" id="PR01950">
    <property type="entry name" value="LANCSUPER"/>
</dbReference>
<dbReference type="Gene3D" id="1.50.10.10">
    <property type="match status" value="1"/>
</dbReference>
<dbReference type="GO" id="GO:0005886">
    <property type="term" value="C:plasma membrane"/>
    <property type="evidence" value="ECO:0007669"/>
    <property type="project" value="TreeGrafter"/>
</dbReference>
<evidence type="ECO:0000256" key="2">
    <source>
        <dbReference type="PIRSR" id="PIRSR607822-1"/>
    </source>
</evidence>
<evidence type="ECO:0000256" key="1">
    <source>
        <dbReference type="ARBA" id="ARBA00007179"/>
    </source>
</evidence>
<protein>
    <recommendedName>
        <fullName evidence="5">Lancl1 protein</fullName>
    </recommendedName>
</protein>
<evidence type="ECO:0000313" key="4">
    <source>
        <dbReference type="Proteomes" id="UP000749559"/>
    </source>
</evidence>
<comment type="caution">
    <text evidence="3">The sequence shown here is derived from an EMBL/GenBank/DDBJ whole genome shotgun (WGS) entry which is preliminary data.</text>
</comment>
<dbReference type="Pfam" id="PF05147">
    <property type="entry name" value="LANC_like"/>
    <property type="match status" value="1"/>
</dbReference>
<keyword evidence="2" id="KW-0479">Metal-binding</keyword>
<dbReference type="PANTHER" id="PTHR12736">
    <property type="entry name" value="LANC-LIKE PROTEIN"/>
    <property type="match status" value="1"/>
</dbReference>
<sequence>MRYFSNEYPPEASGKSVDINPEVLNLYISDITNQIAAKVKPSQGNCDGGLYVGCAGIAYAMYYVTEANTLPEHRSALLKLASNYINASLEYIHDKHNRDTPSAFLLGHAGVYAAASLLSKASGDSKTAGIWNKKFAELAVMCTPENFLRCGSDEFLVGRAGYLYGCLMLNKSFGQVVPKEAIHSLCSSVVQSGRHYSVKHDSPCPLMYAYYDTEYLGAAHGLSGILQMLLCFPDFVKSDAKIEADIRTSVDFMLQIRQPNGNIAPAMDEVYSRQQRPASEELVHWCHGAPGVVYLFAKAYLTWGDQKYLDACIKCGELTWGQGLLKKGPGICHGVAGSGYVFLLLYRLTNNPVYRYRAERFAEFMQTSKFKSGARTPDSPYSLYEGLAGTMCFYTDLLQPDKAHFPMFDIF</sequence>
<keyword evidence="2" id="KW-0862">Zinc</keyword>
<dbReference type="SMART" id="SM01260">
    <property type="entry name" value="LANC_like"/>
    <property type="match status" value="1"/>
</dbReference>
<dbReference type="InterPro" id="IPR020464">
    <property type="entry name" value="LanC-like_prot_euk"/>
</dbReference>
<feature type="binding site" evidence="2">
    <location>
        <position position="333"/>
    </location>
    <ligand>
        <name>Zn(2+)</name>
        <dbReference type="ChEBI" id="CHEBI:29105"/>
    </ligand>
</feature>
<dbReference type="GO" id="GO:0046872">
    <property type="term" value="F:metal ion binding"/>
    <property type="evidence" value="ECO:0007669"/>
    <property type="project" value="UniProtKB-KW"/>
</dbReference>
<organism evidence="3 4">
    <name type="scientific">Owenia fusiformis</name>
    <name type="common">Polychaete worm</name>
    <dbReference type="NCBI Taxonomy" id="6347"/>
    <lineage>
        <taxon>Eukaryota</taxon>
        <taxon>Metazoa</taxon>
        <taxon>Spiralia</taxon>
        <taxon>Lophotrochozoa</taxon>
        <taxon>Annelida</taxon>
        <taxon>Polychaeta</taxon>
        <taxon>Sedentaria</taxon>
        <taxon>Canalipalpata</taxon>
        <taxon>Sabellida</taxon>
        <taxon>Oweniida</taxon>
        <taxon>Oweniidae</taxon>
        <taxon>Owenia</taxon>
    </lineage>
</organism>
<dbReference type="InterPro" id="IPR007822">
    <property type="entry name" value="LANC-like"/>
</dbReference>
<dbReference type="FunFam" id="1.50.10.10:FF:000012">
    <property type="entry name" value="LanC-like protein 3"/>
    <property type="match status" value="1"/>
</dbReference>
<reference evidence="3" key="1">
    <citation type="submission" date="2022-03" db="EMBL/GenBank/DDBJ databases">
        <authorList>
            <person name="Martin C."/>
        </authorList>
    </citation>
    <scope>NUCLEOTIDE SEQUENCE</scope>
</reference>
<accession>A0A8S4NLQ4</accession>
<dbReference type="EMBL" id="CAIIXF020000005">
    <property type="protein sequence ID" value="CAH1782538.1"/>
    <property type="molecule type" value="Genomic_DNA"/>
</dbReference>
<feature type="binding site" evidence="2">
    <location>
        <position position="286"/>
    </location>
    <ligand>
        <name>Zn(2+)</name>
        <dbReference type="ChEBI" id="CHEBI:29105"/>
    </ligand>
</feature>
<dbReference type="PANTHER" id="PTHR12736:SF7">
    <property type="entry name" value="LANC-LIKE PROTEIN 3"/>
    <property type="match status" value="1"/>
</dbReference>